<evidence type="ECO:0000256" key="4">
    <source>
        <dbReference type="ARBA" id="ARBA00023163"/>
    </source>
</evidence>
<evidence type="ECO:0000313" key="6">
    <source>
        <dbReference type="EMBL" id="HJG37775.1"/>
    </source>
</evidence>
<keyword evidence="2" id="KW-0805">Transcription regulation</keyword>
<dbReference type="PROSITE" id="PS50931">
    <property type="entry name" value="HTH_LYSR"/>
    <property type="match status" value="1"/>
</dbReference>
<evidence type="ECO:0000256" key="1">
    <source>
        <dbReference type="ARBA" id="ARBA00009437"/>
    </source>
</evidence>
<evidence type="ECO:0000256" key="2">
    <source>
        <dbReference type="ARBA" id="ARBA00023015"/>
    </source>
</evidence>
<dbReference type="GO" id="GO:0032993">
    <property type="term" value="C:protein-DNA complex"/>
    <property type="evidence" value="ECO:0007669"/>
    <property type="project" value="TreeGrafter"/>
</dbReference>
<dbReference type="Proteomes" id="UP000753256">
    <property type="component" value="Unassembled WGS sequence"/>
</dbReference>
<accession>A0A921LVF0</accession>
<comment type="similarity">
    <text evidence="1">Belongs to the LysR transcriptional regulatory family.</text>
</comment>
<dbReference type="PANTHER" id="PTHR30346">
    <property type="entry name" value="TRANSCRIPTIONAL DUAL REGULATOR HCAR-RELATED"/>
    <property type="match status" value="1"/>
</dbReference>
<dbReference type="RefSeq" id="WP_273190757.1">
    <property type="nucleotide sequence ID" value="NZ_DYUZ01000029.1"/>
</dbReference>
<dbReference type="EMBL" id="DYUZ01000029">
    <property type="protein sequence ID" value="HJG37775.1"/>
    <property type="molecule type" value="Genomic_DNA"/>
</dbReference>
<dbReference type="Pfam" id="PF03466">
    <property type="entry name" value="LysR_substrate"/>
    <property type="match status" value="1"/>
</dbReference>
<feature type="domain" description="HTH lysR-type" evidence="5">
    <location>
        <begin position="1"/>
        <end position="58"/>
    </location>
</feature>
<keyword evidence="4" id="KW-0804">Transcription</keyword>
<dbReference type="AlphaFoldDB" id="A0A921LVF0"/>
<evidence type="ECO:0000259" key="5">
    <source>
        <dbReference type="PROSITE" id="PS50931"/>
    </source>
</evidence>
<protein>
    <submittedName>
        <fullName evidence="6">LysR family transcriptional regulator</fullName>
    </submittedName>
</protein>
<dbReference type="InterPro" id="IPR005119">
    <property type="entry name" value="LysR_subst-bd"/>
</dbReference>
<dbReference type="InterPro" id="IPR036388">
    <property type="entry name" value="WH-like_DNA-bd_sf"/>
</dbReference>
<dbReference type="GO" id="GO:0003700">
    <property type="term" value="F:DNA-binding transcription factor activity"/>
    <property type="evidence" value="ECO:0007669"/>
    <property type="project" value="InterPro"/>
</dbReference>
<dbReference type="InterPro" id="IPR000847">
    <property type="entry name" value="LysR_HTH_N"/>
</dbReference>
<dbReference type="InterPro" id="IPR036390">
    <property type="entry name" value="WH_DNA-bd_sf"/>
</dbReference>
<comment type="caution">
    <text evidence="6">The sequence shown here is derived from an EMBL/GenBank/DDBJ whole genome shotgun (WGS) entry which is preliminary data.</text>
</comment>
<dbReference type="SUPFAM" id="SSF53850">
    <property type="entry name" value="Periplasmic binding protein-like II"/>
    <property type="match status" value="1"/>
</dbReference>
<dbReference type="CDD" id="cd05466">
    <property type="entry name" value="PBP2_LTTR_substrate"/>
    <property type="match status" value="1"/>
</dbReference>
<name>A0A921LVF0_9ACTN</name>
<dbReference type="FunFam" id="1.10.10.10:FF:000001">
    <property type="entry name" value="LysR family transcriptional regulator"/>
    <property type="match status" value="1"/>
</dbReference>
<dbReference type="Gene3D" id="3.40.190.290">
    <property type="match status" value="1"/>
</dbReference>
<dbReference type="SUPFAM" id="SSF46785">
    <property type="entry name" value="Winged helix' DNA-binding domain"/>
    <property type="match status" value="1"/>
</dbReference>
<reference evidence="6" key="2">
    <citation type="submission" date="2021-09" db="EMBL/GenBank/DDBJ databases">
        <authorList>
            <person name="Gilroy R."/>
        </authorList>
    </citation>
    <scope>NUCLEOTIDE SEQUENCE</scope>
    <source>
        <strain evidence="6">ChiHjej13B12-9602</strain>
    </source>
</reference>
<gene>
    <name evidence="6" type="ORF">K8V70_07965</name>
</gene>
<organism evidence="6 7">
    <name type="scientific">Enorma phocaeensis</name>
    <dbReference type="NCBI Taxonomy" id="1871019"/>
    <lineage>
        <taxon>Bacteria</taxon>
        <taxon>Bacillati</taxon>
        <taxon>Actinomycetota</taxon>
        <taxon>Coriobacteriia</taxon>
        <taxon>Coriobacteriales</taxon>
        <taxon>Coriobacteriaceae</taxon>
        <taxon>Enorma</taxon>
    </lineage>
</organism>
<dbReference type="PANTHER" id="PTHR30346:SF17">
    <property type="entry name" value="LYSR FAMILY TRANSCRIPTIONAL REGULATOR"/>
    <property type="match status" value="1"/>
</dbReference>
<evidence type="ECO:0000313" key="7">
    <source>
        <dbReference type="Proteomes" id="UP000753256"/>
    </source>
</evidence>
<dbReference type="GO" id="GO:0003677">
    <property type="term" value="F:DNA binding"/>
    <property type="evidence" value="ECO:0007669"/>
    <property type="project" value="UniProtKB-KW"/>
</dbReference>
<evidence type="ECO:0000256" key="3">
    <source>
        <dbReference type="ARBA" id="ARBA00023125"/>
    </source>
</evidence>
<dbReference type="PRINTS" id="PR00039">
    <property type="entry name" value="HTHLYSR"/>
</dbReference>
<dbReference type="Pfam" id="PF00126">
    <property type="entry name" value="HTH_1"/>
    <property type="match status" value="1"/>
</dbReference>
<reference evidence="6" key="1">
    <citation type="journal article" date="2021" name="PeerJ">
        <title>Extensive microbial diversity within the chicken gut microbiome revealed by metagenomics and culture.</title>
        <authorList>
            <person name="Gilroy R."/>
            <person name="Ravi A."/>
            <person name="Getino M."/>
            <person name="Pursley I."/>
            <person name="Horton D.L."/>
            <person name="Alikhan N.F."/>
            <person name="Baker D."/>
            <person name="Gharbi K."/>
            <person name="Hall N."/>
            <person name="Watson M."/>
            <person name="Adriaenssens E.M."/>
            <person name="Foster-Nyarko E."/>
            <person name="Jarju S."/>
            <person name="Secka A."/>
            <person name="Antonio M."/>
            <person name="Oren A."/>
            <person name="Chaudhuri R.R."/>
            <person name="La Ragione R."/>
            <person name="Hildebrand F."/>
            <person name="Pallen M.J."/>
        </authorList>
    </citation>
    <scope>NUCLEOTIDE SEQUENCE</scope>
    <source>
        <strain evidence="6">ChiHjej13B12-9602</strain>
    </source>
</reference>
<sequence length="286" mass="31216">MELEQLRQIDAVARTGTMSAAAAELHISQPALSRSIQRLEAEFGSPLFDREGRRVRLNEVGAVAVEWARQLLRDEALLREAVGAAAERAHALRVATVAPAPLWKLTGLAVERFPGETLTSDTLSQQEVERAVASGAADLGIVVGAADGTYTPPPGVASCWLMRESLSVTLPPNHPLAARRKVTFEELDGNTFLILEDIGFWRAYVDRCLPSSTFIEQRDRIVFAQLARSTPHCTFTTDAPYLEGPLPGRVVVPIDDERACASFYLIVRETAKGVPAALFCWVSEHA</sequence>
<dbReference type="Gene3D" id="1.10.10.10">
    <property type="entry name" value="Winged helix-like DNA-binding domain superfamily/Winged helix DNA-binding domain"/>
    <property type="match status" value="1"/>
</dbReference>
<proteinExistence type="inferred from homology"/>
<keyword evidence="3" id="KW-0238">DNA-binding</keyword>